<dbReference type="HOGENOM" id="CLU_136743_0_0_5"/>
<gene>
    <name evidence="1" type="ORF">A11S_1763</name>
</gene>
<evidence type="ECO:0000313" key="1">
    <source>
        <dbReference type="EMBL" id="AGH98565.1"/>
    </source>
</evidence>
<reference evidence="1 2" key="1">
    <citation type="journal article" date="2013" name="ISME J.">
        <title>By their genes ye shall know them: genomic signatures of predatory bacteria.</title>
        <authorList>
            <person name="Pasternak Z."/>
            <person name="Pietrokovski S."/>
            <person name="Rotem O."/>
            <person name="Gophna U."/>
            <person name="Lurie-Weinberger M.N."/>
            <person name="Jurkevitch E."/>
        </authorList>
    </citation>
    <scope>NUCLEOTIDE SEQUENCE [LARGE SCALE GENOMIC DNA]</scope>
    <source>
        <strain evidence="1">EPB</strain>
    </source>
</reference>
<proteinExistence type="predicted"/>
<protein>
    <submittedName>
        <fullName evidence="1">Uncharacterized protein</fullName>
    </submittedName>
</protein>
<dbReference type="STRING" id="349215.A11S_1763"/>
<dbReference type="Proteomes" id="UP000011932">
    <property type="component" value="Chromosome"/>
</dbReference>
<accession>M4VJB0</accession>
<dbReference type="AlphaFoldDB" id="M4VJB0"/>
<evidence type="ECO:0000313" key="2">
    <source>
        <dbReference type="Proteomes" id="UP000011932"/>
    </source>
</evidence>
<dbReference type="KEGG" id="man:A11S_1763"/>
<sequence length="165" mass="19069">MWGRVFFENIIRTFVWSKGMARDRYIPTPVTIAAAQAFDSMDALWFWFIQAQQARIDGAKSLQGAGLVARPCEPIDVLRVLDRLHRNRDLSMDHMLVLRHYGLRMLPPDPRRAQEQRAHRLWTEAMAVMEQPFIDKGILSPRADMVRFWGGSVVVPMHVLQEAAE</sequence>
<name>M4VJB0_9BACT</name>
<organism evidence="1 2">
    <name type="scientific">Micavibrio aeruginosavorus EPB</name>
    <dbReference type="NCBI Taxonomy" id="349215"/>
    <lineage>
        <taxon>Bacteria</taxon>
        <taxon>Pseudomonadati</taxon>
        <taxon>Bdellovibrionota</taxon>
        <taxon>Bdellovibrionia</taxon>
        <taxon>Bdellovibrionales</taxon>
        <taxon>Pseudobdellovibrionaceae</taxon>
        <taxon>Micavibrio</taxon>
    </lineage>
</organism>
<dbReference type="EMBL" id="CP003538">
    <property type="protein sequence ID" value="AGH98565.1"/>
    <property type="molecule type" value="Genomic_DNA"/>
</dbReference>